<dbReference type="Gene3D" id="3.40.50.150">
    <property type="entry name" value="Vaccinia Virus protein VP39"/>
    <property type="match status" value="1"/>
</dbReference>
<dbReference type="SUPFAM" id="SSF53335">
    <property type="entry name" value="S-adenosyl-L-methionine-dependent methyltransferases"/>
    <property type="match status" value="1"/>
</dbReference>
<dbReference type="Pfam" id="PF13649">
    <property type="entry name" value="Methyltransf_25"/>
    <property type="match status" value="1"/>
</dbReference>
<keyword evidence="2" id="KW-0808">Transferase</keyword>
<dbReference type="GO" id="GO:0008168">
    <property type="term" value="F:methyltransferase activity"/>
    <property type="evidence" value="ECO:0007669"/>
    <property type="project" value="UniProtKB-KW"/>
</dbReference>
<name>A0A424YCV3_9FIRM</name>
<organism evidence="2 3">
    <name type="scientific">Candidatus Syntrophonatronum acetioxidans</name>
    <dbReference type="NCBI Taxonomy" id="1795816"/>
    <lineage>
        <taxon>Bacteria</taxon>
        <taxon>Bacillati</taxon>
        <taxon>Bacillota</taxon>
        <taxon>Clostridia</taxon>
        <taxon>Eubacteriales</taxon>
        <taxon>Syntrophomonadaceae</taxon>
        <taxon>Candidatus Syntrophonatronum</taxon>
    </lineage>
</organism>
<dbReference type="AlphaFoldDB" id="A0A424YCV3"/>
<comment type="caution">
    <text evidence="2">The sequence shown here is derived from an EMBL/GenBank/DDBJ whole genome shotgun (WGS) entry which is preliminary data.</text>
</comment>
<dbReference type="Proteomes" id="UP000285138">
    <property type="component" value="Unassembled WGS sequence"/>
</dbReference>
<gene>
    <name evidence="2" type="ORF">D5R97_07185</name>
</gene>
<proteinExistence type="predicted"/>
<sequence length="294" mass="34272">MLDIQIPDPEILQAPAFWEEAWFQAKEKSIFKKKNKTLKDTVDFWESRAENFTDNVMGEKGQKRVDSVIRWLEKQEVNLKGIKILDIGAGPGPFALTFAEKAKEVVALEPAGNMLDYLKEEVKKRGLSNVRVVQDTWEEVDLDQENLRGAFDLVFASMSPGINNWETIDKALQCSKKYCYISQFAGRRQSSAMEELWQEVFQEELPPWPAHVIYILNLFYAKGYNLDFRVWEEKREAKDTVEEALSYFLNELKLFGKEEPYPEEKVRIFLEKRAEKGVFYHQVKSRLGKILVTL</sequence>
<dbReference type="InterPro" id="IPR041698">
    <property type="entry name" value="Methyltransf_25"/>
</dbReference>
<accession>A0A424YCV3</accession>
<dbReference type="CDD" id="cd02440">
    <property type="entry name" value="AdoMet_MTases"/>
    <property type="match status" value="1"/>
</dbReference>
<feature type="domain" description="Methyltransferase" evidence="1">
    <location>
        <begin position="84"/>
        <end position="173"/>
    </location>
</feature>
<keyword evidence="2" id="KW-0489">Methyltransferase</keyword>
<dbReference type="InterPro" id="IPR029063">
    <property type="entry name" value="SAM-dependent_MTases_sf"/>
</dbReference>
<dbReference type="GO" id="GO:0032259">
    <property type="term" value="P:methylation"/>
    <property type="evidence" value="ECO:0007669"/>
    <property type="project" value="UniProtKB-KW"/>
</dbReference>
<evidence type="ECO:0000259" key="1">
    <source>
        <dbReference type="Pfam" id="PF13649"/>
    </source>
</evidence>
<dbReference type="EMBL" id="QZAA01000186">
    <property type="protein sequence ID" value="RQD74778.1"/>
    <property type="molecule type" value="Genomic_DNA"/>
</dbReference>
<protein>
    <submittedName>
        <fullName evidence="2">Class I SAM-dependent methyltransferase</fullName>
    </submittedName>
</protein>
<reference evidence="2 3" key="1">
    <citation type="submission" date="2018-08" db="EMBL/GenBank/DDBJ databases">
        <title>The metabolism and importance of syntrophic acetate oxidation coupled to methane or sulfide production in haloalkaline environments.</title>
        <authorList>
            <person name="Timmers P.H.A."/>
            <person name="Vavourakis C.D."/>
            <person name="Sorokin D.Y."/>
            <person name="Sinninghe Damste J.S."/>
            <person name="Muyzer G."/>
            <person name="Stams A.J.M."/>
            <person name="Plugge C.M."/>
        </authorList>
    </citation>
    <scope>NUCLEOTIDE SEQUENCE [LARGE SCALE GENOMIC DNA]</scope>
    <source>
        <strain evidence="2">MSAO_Bac1</strain>
    </source>
</reference>
<evidence type="ECO:0000313" key="2">
    <source>
        <dbReference type="EMBL" id="RQD74778.1"/>
    </source>
</evidence>
<evidence type="ECO:0000313" key="3">
    <source>
        <dbReference type="Proteomes" id="UP000285138"/>
    </source>
</evidence>